<feature type="transmembrane region" description="Helical" evidence="2">
    <location>
        <begin position="53"/>
        <end position="71"/>
    </location>
</feature>
<name>A0A1M5T7W1_9GAMM</name>
<dbReference type="PROSITE" id="PS51257">
    <property type="entry name" value="PROKAR_LIPOPROTEIN"/>
    <property type="match status" value="1"/>
</dbReference>
<gene>
    <name evidence="3" type="ORF">SAMN02745129_2030</name>
</gene>
<evidence type="ECO:0000313" key="3">
    <source>
        <dbReference type="EMBL" id="SHH46690.1"/>
    </source>
</evidence>
<dbReference type="Proteomes" id="UP000184268">
    <property type="component" value="Unassembled WGS sequence"/>
</dbReference>
<dbReference type="AlphaFoldDB" id="A0A1M5T7W1"/>
<evidence type="ECO:0000256" key="1">
    <source>
        <dbReference type="SAM" id="MobiDB-lite"/>
    </source>
</evidence>
<dbReference type="EMBL" id="FQXG01000003">
    <property type="protein sequence ID" value="SHH46690.1"/>
    <property type="molecule type" value="Genomic_DNA"/>
</dbReference>
<evidence type="ECO:0000313" key="4">
    <source>
        <dbReference type="Proteomes" id="UP000184268"/>
    </source>
</evidence>
<proteinExistence type="predicted"/>
<reference evidence="3 4" key="1">
    <citation type="submission" date="2016-11" db="EMBL/GenBank/DDBJ databases">
        <authorList>
            <person name="Jaros S."/>
            <person name="Januszkiewicz K."/>
            <person name="Wedrychowicz H."/>
        </authorList>
    </citation>
    <scope>NUCLEOTIDE SEQUENCE [LARGE SCALE GENOMIC DNA]</scope>
    <source>
        <strain evidence="3 4">DSM 16917</strain>
    </source>
</reference>
<protein>
    <submittedName>
        <fullName evidence="3">Uncharacterized protein</fullName>
    </submittedName>
</protein>
<accession>A0A1M5T7W1</accession>
<sequence length="99" mass="11488">MFASKLVLACLMLFTAWQVVQLFAFLAYGCVRSLIDVITGSVFCNPIWWFTDVLLLCIALWIWSCLAYLIPNHNDSTAAPREDPQTRARRPTTEWYKHF</sequence>
<keyword evidence="2" id="KW-0472">Membrane</keyword>
<evidence type="ECO:0000256" key="2">
    <source>
        <dbReference type="SAM" id="Phobius"/>
    </source>
</evidence>
<keyword evidence="4" id="KW-1185">Reference proteome</keyword>
<feature type="region of interest" description="Disordered" evidence="1">
    <location>
        <begin position="73"/>
        <end position="99"/>
    </location>
</feature>
<organism evidence="3 4">
    <name type="scientific">Ferrimonas marina</name>
    <dbReference type="NCBI Taxonomy" id="299255"/>
    <lineage>
        <taxon>Bacteria</taxon>
        <taxon>Pseudomonadati</taxon>
        <taxon>Pseudomonadota</taxon>
        <taxon>Gammaproteobacteria</taxon>
        <taxon>Alteromonadales</taxon>
        <taxon>Ferrimonadaceae</taxon>
        <taxon>Ferrimonas</taxon>
    </lineage>
</organism>
<keyword evidence="2" id="KW-0812">Transmembrane</keyword>
<dbReference type="STRING" id="299255.SAMN02745129_2030"/>
<feature type="compositionally biased region" description="Basic and acidic residues" evidence="1">
    <location>
        <begin position="80"/>
        <end position="99"/>
    </location>
</feature>
<keyword evidence="2" id="KW-1133">Transmembrane helix</keyword>